<evidence type="ECO:0000313" key="1">
    <source>
        <dbReference type="EMBL" id="EGT30428.1"/>
    </source>
</evidence>
<sequence>MGKKSKWRAF</sequence>
<protein>
    <submittedName>
        <fullName evidence="1">Uncharacterized protein</fullName>
    </submittedName>
</protein>
<dbReference type="Proteomes" id="UP000008068">
    <property type="component" value="Unassembled WGS sequence"/>
</dbReference>
<reference evidence="2" key="1">
    <citation type="submission" date="2011-07" db="EMBL/GenBank/DDBJ databases">
        <authorList>
            <consortium name="Caenorhabditis brenneri Sequencing and Analysis Consortium"/>
            <person name="Wilson R.K."/>
        </authorList>
    </citation>
    <scope>NUCLEOTIDE SEQUENCE [LARGE SCALE GENOMIC DNA]</scope>
    <source>
        <strain evidence="2">PB2801</strain>
    </source>
</reference>
<proteinExistence type="predicted"/>
<keyword evidence="2" id="KW-1185">Reference proteome</keyword>
<gene>
    <name evidence="1" type="ORF">CAEBREN_15113</name>
</gene>
<dbReference type="InParanoid" id="G0M718"/>
<dbReference type="EMBL" id="GL379786">
    <property type="protein sequence ID" value="EGT30428.1"/>
    <property type="molecule type" value="Genomic_DNA"/>
</dbReference>
<name>G0M718_CAEBE</name>
<organism evidence="2">
    <name type="scientific">Caenorhabditis brenneri</name>
    <name type="common">Nematode worm</name>
    <dbReference type="NCBI Taxonomy" id="135651"/>
    <lineage>
        <taxon>Eukaryota</taxon>
        <taxon>Metazoa</taxon>
        <taxon>Ecdysozoa</taxon>
        <taxon>Nematoda</taxon>
        <taxon>Chromadorea</taxon>
        <taxon>Rhabditida</taxon>
        <taxon>Rhabditina</taxon>
        <taxon>Rhabditomorpha</taxon>
        <taxon>Rhabditoidea</taxon>
        <taxon>Rhabditidae</taxon>
        <taxon>Peloderinae</taxon>
        <taxon>Caenorhabditis</taxon>
    </lineage>
</organism>
<accession>G0M718</accession>
<evidence type="ECO:0000313" key="2">
    <source>
        <dbReference type="Proteomes" id="UP000008068"/>
    </source>
</evidence>